<reference evidence="1" key="2">
    <citation type="submission" date="2021-08" db="EMBL/GenBank/DDBJ databases">
        <authorList>
            <person name="Tani A."/>
            <person name="Ola A."/>
            <person name="Ogura Y."/>
            <person name="Katsura K."/>
            <person name="Hayashi T."/>
        </authorList>
    </citation>
    <scope>NUCLEOTIDE SEQUENCE</scope>
    <source>
        <strain evidence="1">DSM 23632</strain>
    </source>
</reference>
<dbReference type="EMBL" id="BPRB01000423">
    <property type="protein sequence ID" value="GJE62810.1"/>
    <property type="molecule type" value="Genomic_DNA"/>
</dbReference>
<reference evidence="1" key="1">
    <citation type="journal article" date="2021" name="Front. Microbiol.">
        <title>Comprehensive Comparative Genomics and Phenotyping of Methylobacterium Species.</title>
        <authorList>
            <person name="Alessa O."/>
            <person name="Ogura Y."/>
            <person name="Fujitani Y."/>
            <person name="Takami H."/>
            <person name="Hayashi T."/>
            <person name="Sahin N."/>
            <person name="Tani A."/>
        </authorList>
    </citation>
    <scope>NUCLEOTIDE SEQUENCE</scope>
    <source>
        <strain evidence="1">DSM 23632</strain>
    </source>
</reference>
<evidence type="ECO:0000313" key="2">
    <source>
        <dbReference type="Proteomes" id="UP001055057"/>
    </source>
</evidence>
<organism evidence="1 2">
    <name type="scientific">Methylobacterium trifolii</name>
    <dbReference type="NCBI Taxonomy" id="1003092"/>
    <lineage>
        <taxon>Bacteria</taxon>
        <taxon>Pseudomonadati</taxon>
        <taxon>Pseudomonadota</taxon>
        <taxon>Alphaproteobacteria</taxon>
        <taxon>Hyphomicrobiales</taxon>
        <taxon>Methylobacteriaceae</taxon>
        <taxon>Methylobacterium</taxon>
    </lineage>
</organism>
<keyword evidence="2" id="KW-1185">Reference proteome</keyword>
<evidence type="ECO:0000313" key="1">
    <source>
        <dbReference type="EMBL" id="GJE62810.1"/>
    </source>
</evidence>
<dbReference type="Proteomes" id="UP001055057">
    <property type="component" value="Unassembled WGS sequence"/>
</dbReference>
<sequence length="369" mass="39788">MALLRLTGLDAFVYARGLTGRVDPVAEPALAQAIVAARRTVRAVLQAERAERLVEPFDPALYNHQASIGENILFGEAVGPAFAQGRLARHPYLRAVLEAEDLSRPLIEIGLAVARSTVEIFSDLPNDHPLFDAYSLFPAAERGYFEDLVVRQPGASGLRRGPAGQRDRERLIGLALRYSETRHRFGLIDALFEERLVAARRSFAGMLPPALAGAVEFHDPARVNPAAGLEENLLFGRISQGEAGAEARVRALVRRVLVEEGLEGSVYRLGLDSRVEPGAAGGASLGEGAIGPRERIGIDLARCLVRRPDIAVIAILLDERKPENFRERLAQLRAGRAGAGLIVCLPDAADLSTLPPFDAVIGVENNTVA</sequence>
<accession>A0ABQ4UAM5</accession>
<gene>
    <name evidence="1" type="ORF">MPOCJGCO_4946</name>
</gene>
<name>A0ABQ4UAM5_9HYPH</name>
<proteinExistence type="predicted"/>
<protein>
    <submittedName>
        <fullName evidence="1">Uncharacterized protein</fullName>
    </submittedName>
</protein>
<comment type="caution">
    <text evidence="1">The sequence shown here is derived from an EMBL/GenBank/DDBJ whole genome shotgun (WGS) entry which is preliminary data.</text>
</comment>